<evidence type="ECO:0000313" key="18">
    <source>
        <dbReference type="EMBL" id="CAL1611604.1"/>
    </source>
</evidence>
<feature type="domain" description="VWFA" evidence="17">
    <location>
        <begin position="1148"/>
        <end position="1326"/>
    </location>
</feature>
<dbReference type="InterPro" id="IPR002035">
    <property type="entry name" value="VWF_A"/>
</dbReference>
<dbReference type="InterPro" id="IPR008271">
    <property type="entry name" value="Ser/Thr_kinase_AS"/>
</dbReference>
<feature type="domain" description="VWFA" evidence="17">
    <location>
        <begin position="1646"/>
        <end position="1815"/>
    </location>
</feature>
<feature type="compositionally biased region" description="Low complexity" evidence="15">
    <location>
        <begin position="2611"/>
        <end position="2636"/>
    </location>
</feature>
<keyword evidence="3" id="KW-0964">Secreted</keyword>
<evidence type="ECO:0000259" key="17">
    <source>
        <dbReference type="PROSITE" id="PS50234"/>
    </source>
</evidence>
<dbReference type="SUPFAM" id="SSF56112">
    <property type="entry name" value="Protein kinase-like (PK-like)"/>
    <property type="match status" value="1"/>
</dbReference>
<feature type="compositionally biased region" description="Gly residues" evidence="15">
    <location>
        <begin position="2720"/>
        <end position="2738"/>
    </location>
</feature>
<evidence type="ECO:0000256" key="2">
    <source>
        <dbReference type="ARBA" id="ARBA00012513"/>
    </source>
</evidence>
<comment type="subcellular location">
    <subcellularLocation>
        <location evidence="1">Secreted</location>
    </subcellularLocation>
</comment>
<dbReference type="PROSITE" id="PS50234">
    <property type="entry name" value="VWFA"/>
    <property type="match status" value="6"/>
</dbReference>
<dbReference type="GO" id="GO:0005576">
    <property type="term" value="C:extracellular region"/>
    <property type="evidence" value="ECO:0007669"/>
    <property type="project" value="UniProtKB-SubCell"/>
</dbReference>
<dbReference type="EMBL" id="OZ035829">
    <property type="protein sequence ID" value="CAL1611604.1"/>
    <property type="molecule type" value="Genomic_DNA"/>
</dbReference>
<evidence type="ECO:0000256" key="10">
    <source>
        <dbReference type="ARBA" id="ARBA00022777"/>
    </source>
</evidence>
<evidence type="ECO:0000256" key="5">
    <source>
        <dbReference type="ARBA" id="ARBA00022574"/>
    </source>
</evidence>
<sequence>MEWALEDIKAKANDNNNNNNTAERADLVAMGNQLAGIAPSQILSVDTYFSDIHDYEYDRSLGSTRFFKVARAKHREGLVVVKVFAIQDPSLPLTSHRQDLEELKIRLHSSHNCLPFHKHTLTEKAGILFRQYVRDNLYDRISTRPFLNTTEKRWLAFQILSAVEQAHRSGVRHGDIKSENVMVTSWNWVLLTDFASFKPTYLPEDNPADFNYFFDTSRRRTCYIAPERFVDGAVYYSGESEGANLVDLPGTNQRSRGELKATMDIFSAGCVIAELFTEGVPLFDLSQLLAYRKGLYQTEEVLMKIEDPSVRQLVAHMVQLDPELRLSAEEYLKQQRGRAFPDVFYSFLQSFMVQFTGDTLRSADDRLLLLHRDLDHILLRLSHDPAREQQGLTVLVSLLTLSPLSPLSLLSPHPLSPLSPTDPAREQQGLTVLVSLLTSCLQNLLSCDSKLAGLDLVLRLSVRLSVDVLLDRITPYLLHLCSDNTPRIRAQALRTLTRVLAMITEAPRNDTNIYPEYILPGIAQLAQDEATIVRLAYAENIAHLAESALRFLELVQENHVTNCDQGQNQEEELSSDNYDSELQALHEMVQQKVVTLLSDPENMVKHSLMDTGITRLCVFFGRQKANDVLLSHMITFLNDKNDWHLRGAFFHSIVGVAAYVGWQSSSILKPLLQQGLSDTEEFVIYKALNALTTMCDLGLLQKNHINEFVCDTAPFLCHPNLWIRYGAVGFITVVAKNLNVADVYCKLLPHLTPFLTQPIIQIDNELVLLSVLKPPVSRSIFDYTLRSKDISALFRHLLLRQRQRSGSLPECPQPEDPGVAQLLKKLLSQGMTEEEEDKLLALKDFLLKSHKAKASMDQSHTEHAQNGVIQLHTLGIMGRQVDLVRPRGDPEDKRVFAIGVGQSNEAQLRDIASQPQERFLLKIDSYQALQRLTEGLLQTVCVSAEDTRQALSEKFADIFFLVDSGLSAQEFQQVRGLMNRLLTSLPVATAAHRVGVAQYGSSVKVEFLLNTTQTKEQTLNDVRRIRTRKLQPNEQRNLGAALEYAAQHFFTPAAGGRAALGYRQFLVVVSGTASADSVYRASRLLRSSGVSVVGLSQGAPLSELKVIASPQQVYQLQPNLATNLMTLFKTQEVDSAVIGDCSSARLADVVFIVDESESIGTPNFQLVRRFLHSVVSGLEVAPNRVRVGVVTYNDRPTAQVFLDSFSNKTDLLRFLKILPYHGGRTSTGKALNFTRDTIFRAERGSRMGKGVQQVAVVITDGQSQDDVGAAGAELRRAGVTVYALGVKKADKQELHKMASYPAPKHTFIVDSFSKLKSVKQVLQKTLCHNILREAISVSSRQSGIREGCAQTDEADIFFLIDHSGSIYPSDFHDMKKFILEFLQTFRFGPDHVRLGVAKFADDPELEFDLNAFSDAKSLEAAVLGIRQVGGGTETGKALTFMGPVFKRAAASRGHKVRPLPGGTDTRSLPSPLSPPPLSPPLSPPPLSPLSPPPPSPLTSSSLTSSSLSSLPSSLPSPLSSSPLTSSSLSSLPSRLTSSPLPSPLTSSSLPSPLTSSLPPQVREYLIVITDGKSTDEVQASASALRSEGVTIYAVGVKSADQDQLLQISGDTSKMFFVYNFDALKPIKDDIITDICSTSVCQDATGDLVFLVDSSGSIYPKDYEKMKEFMKSVIGKSSVGPDHVHFGVIQFSTEQQVQFPLNQFFTKDQLVSAVDTMRQVGGGTHTGEALAFAQQYFTSARGGRPALTQRLVVITDGEAQDEVKENAKRLRDSGVRVYAIGLVDANTTQLLEISGDPERVFSERNFDGLKNLENQLALEICNPDRECKKTEKADIVFLVDGSTSITPPKFLSMQKFMSSVVNETTVGPNLTRFGVILYSNNPNSIFSLNRYRNKWDVLNAISALTRLTGDTYTGKALDYSLQYFGPQHGGRAAQRVPQILMVITDGDATDRYSLEAPAQALARSGVGVFSIGVEGANQTQLEIMAGHKKNRVFYVDNFDALETLYKNISSVICADIKPECEKQEADLVFLLDQSGSIQSNDYQTMKNFTGELVRSFTISQDQVRVALAQFSSSFEHQLYLNEKNTEEKVVEHILGLRQLGGGTNIGHALNSLQQYFTAARGSRKAQQVSQNLILITDGESQDAVEDAALRLRSSGVELFVIGVGHVHKLELLQITKRPDRLFTVHDFGGLETIKKKVVDTICKSRPEQERTDCSIEVAVGFDVSHGTGWSPGTLLLQGQPRLQTLLPDLLHYLSTVPKLCCTTGAVTPNMAFHVLDAAGQLIIDTNFEPYKGGVASKIMELRPSQPSLLNSAYLLSFKQLFQKSKAGVKVLVLFSDGLDEDLNRLQEASRQLLDSGVSSLLVVALEGAKDMAQMQMLEFGRGYGYKLPLSVTMQSVSSSILKQIDAVSERLCCNVSCKCSGHEGERGLRGGPGPKGAPGQMGFPGFPGDEGVAGDRGRPGPNGPPGVEGCQGLRGQKGYRGIRGNRGDNGEDGLNGFNGEQGLPGKEGSKGAPGQAGDPGIPGLRGEAGLPGPKGLRGDPGPSGDDNTIPGPKGDAGNPGLPGAQGGEGPAGETGVVGNRGADGRRGAPGEKGSTGAPGNSGLPGTPGASGAQGPRGVRGQPGPSGPQGLPGAQGAPGTAGGPGLSGRRGANGQKGQPGEPGEQGEGGTQGPRGPPGVDGRDGYGPPGPPGPKGNRGFPGPQGLAGEDGLQGPKGFSGRQGNRGRGGNSGVVGGEGSPGEPGFPGHKGPRGPAGQRLNVSVTDVLLTCH</sequence>
<feature type="domain" description="Protein kinase" evidence="16">
    <location>
        <begin position="55"/>
        <end position="348"/>
    </location>
</feature>
<dbReference type="InterPro" id="IPR036465">
    <property type="entry name" value="vWFA_dom_sf"/>
</dbReference>
<evidence type="ECO:0000256" key="11">
    <source>
        <dbReference type="ARBA" id="ARBA00022840"/>
    </source>
</evidence>
<keyword evidence="4" id="KW-0723">Serine/threonine-protein kinase</keyword>
<evidence type="ECO:0000313" key="19">
    <source>
        <dbReference type="Proteomes" id="UP001497482"/>
    </source>
</evidence>
<dbReference type="SMART" id="SM00327">
    <property type="entry name" value="VWA"/>
    <property type="match status" value="7"/>
</dbReference>
<dbReference type="InterPro" id="IPR021133">
    <property type="entry name" value="HEAT_type_2"/>
</dbReference>
<dbReference type="InterPro" id="IPR000719">
    <property type="entry name" value="Prot_kinase_dom"/>
</dbReference>
<feature type="region of interest" description="Disordered" evidence="15">
    <location>
        <begin position="2420"/>
        <end position="2755"/>
    </location>
</feature>
<proteinExistence type="predicted"/>
<dbReference type="InterPro" id="IPR011009">
    <property type="entry name" value="Kinase-like_dom_sf"/>
</dbReference>
<dbReference type="InterPro" id="IPR055231">
    <property type="entry name" value="2AA_helical"/>
</dbReference>
<dbReference type="EC" id="2.7.11.1" evidence="2"/>
<gene>
    <name evidence="18" type="ORF">KC01_LOCUS38003</name>
</gene>
<keyword evidence="7" id="KW-0732">Signal</keyword>
<dbReference type="PROSITE" id="PS00108">
    <property type="entry name" value="PROTEIN_KINASE_ST"/>
    <property type="match status" value="1"/>
</dbReference>
<dbReference type="Pfam" id="PF01391">
    <property type="entry name" value="Collagen"/>
    <property type="match status" value="1"/>
</dbReference>
<keyword evidence="19" id="KW-1185">Reference proteome</keyword>
<dbReference type="CDD" id="cd01450">
    <property type="entry name" value="vWFA_subfamily_ECM"/>
    <property type="match status" value="1"/>
</dbReference>
<dbReference type="PANTHER" id="PTHR24020:SF86">
    <property type="entry name" value="COLLAGEN, TYPE VI, ALPHA 4"/>
    <property type="match status" value="1"/>
</dbReference>
<feature type="domain" description="VWFA" evidence="17">
    <location>
        <begin position="2025"/>
        <end position="2196"/>
    </location>
</feature>
<evidence type="ECO:0000256" key="1">
    <source>
        <dbReference type="ARBA" id="ARBA00004613"/>
    </source>
</evidence>
<evidence type="ECO:0000259" key="16">
    <source>
        <dbReference type="PROSITE" id="PS50011"/>
    </source>
</evidence>
<evidence type="ECO:0000256" key="7">
    <source>
        <dbReference type="ARBA" id="ARBA00022729"/>
    </source>
</evidence>
<dbReference type="CDD" id="cd13980">
    <property type="entry name" value="STKc_Vps15"/>
    <property type="match status" value="1"/>
</dbReference>
<dbReference type="GO" id="GO:0007155">
    <property type="term" value="P:cell adhesion"/>
    <property type="evidence" value="ECO:0007669"/>
    <property type="project" value="UniProtKB-KW"/>
</dbReference>
<dbReference type="PANTHER" id="PTHR24020">
    <property type="entry name" value="COLLAGEN ALPHA"/>
    <property type="match status" value="1"/>
</dbReference>
<feature type="repeat" description="HEAT" evidence="14">
    <location>
        <begin position="518"/>
        <end position="548"/>
    </location>
</feature>
<feature type="compositionally biased region" description="Pro residues" evidence="15">
    <location>
        <begin position="1471"/>
        <end position="1496"/>
    </location>
</feature>
<evidence type="ECO:0000256" key="6">
    <source>
        <dbReference type="ARBA" id="ARBA00022679"/>
    </source>
</evidence>
<dbReference type="GO" id="GO:0004674">
    <property type="term" value="F:protein serine/threonine kinase activity"/>
    <property type="evidence" value="ECO:0007669"/>
    <property type="project" value="UniProtKB-KW"/>
</dbReference>
<evidence type="ECO:0000256" key="8">
    <source>
        <dbReference type="ARBA" id="ARBA00022737"/>
    </source>
</evidence>
<dbReference type="Gene3D" id="1.25.10.10">
    <property type="entry name" value="Leucine-rich Repeat Variant"/>
    <property type="match status" value="1"/>
</dbReference>
<accession>A0AAV2ME95</accession>
<dbReference type="Pfam" id="PF00069">
    <property type="entry name" value="Pkinase"/>
    <property type="match status" value="1"/>
</dbReference>
<dbReference type="FunFam" id="1.25.10.10:FF:000342">
    <property type="entry name" value="Serine/threonine-protein kinase VPS15"/>
    <property type="match status" value="1"/>
</dbReference>
<dbReference type="SUPFAM" id="SSF48371">
    <property type="entry name" value="ARM repeat"/>
    <property type="match status" value="1"/>
</dbReference>
<evidence type="ECO:0000256" key="12">
    <source>
        <dbReference type="ARBA" id="ARBA00022889"/>
    </source>
</evidence>
<dbReference type="SMART" id="SM00220">
    <property type="entry name" value="S_TKc"/>
    <property type="match status" value="1"/>
</dbReference>
<keyword evidence="12" id="KW-0130">Cell adhesion</keyword>
<feature type="compositionally biased region" description="Gly residues" evidence="15">
    <location>
        <begin position="2562"/>
        <end position="2571"/>
    </location>
</feature>
<evidence type="ECO:0000256" key="14">
    <source>
        <dbReference type="PROSITE-ProRule" id="PRU00103"/>
    </source>
</evidence>
<feature type="domain" description="VWFA" evidence="17">
    <location>
        <begin position="1833"/>
        <end position="2007"/>
    </location>
</feature>
<dbReference type="FunFam" id="3.40.50.410:FF:000004">
    <property type="entry name" value="collagen alpha-6(VI) chain"/>
    <property type="match status" value="4"/>
</dbReference>
<dbReference type="Proteomes" id="UP001497482">
    <property type="component" value="Chromosome 7"/>
</dbReference>
<keyword evidence="8" id="KW-0677">Repeat</keyword>
<dbReference type="Gene3D" id="3.40.50.410">
    <property type="entry name" value="von Willebrand factor, type A domain"/>
    <property type="match status" value="7"/>
</dbReference>
<dbReference type="CDD" id="cd01472">
    <property type="entry name" value="vWA_collagen"/>
    <property type="match status" value="1"/>
</dbReference>
<dbReference type="InterPro" id="IPR016024">
    <property type="entry name" value="ARM-type_fold"/>
</dbReference>
<feature type="compositionally biased region" description="Gly residues" evidence="15">
    <location>
        <begin position="2637"/>
        <end position="2646"/>
    </location>
</feature>
<dbReference type="Pfam" id="PF00092">
    <property type="entry name" value="VWA"/>
    <property type="match status" value="7"/>
</dbReference>
<dbReference type="Gene3D" id="1.10.510.10">
    <property type="entry name" value="Transferase(Phosphotransferase) domain 1"/>
    <property type="match status" value="1"/>
</dbReference>
<feature type="region of interest" description="Disordered" evidence="15">
    <location>
        <begin position="1451"/>
        <end position="1556"/>
    </location>
</feature>
<feature type="compositionally biased region" description="Low complexity" evidence="15">
    <location>
        <begin position="2647"/>
        <end position="2660"/>
    </location>
</feature>
<feature type="compositionally biased region" description="Low complexity" evidence="15">
    <location>
        <begin position="1497"/>
        <end position="1556"/>
    </location>
</feature>
<dbReference type="SUPFAM" id="SSF53300">
    <property type="entry name" value="vWA-like"/>
    <property type="match status" value="8"/>
</dbReference>
<dbReference type="GO" id="GO:0005524">
    <property type="term" value="F:ATP binding"/>
    <property type="evidence" value="ECO:0007669"/>
    <property type="project" value="UniProtKB-KW"/>
</dbReference>
<dbReference type="InterPro" id="IPR050525">
    <property type="entry name" value="ECM_Assembly_Org"/>
</dbReference>
<keyword evidence="6" id="KW-0808">Transferase</keyword>
<keyword evidence="13" id="KW-0325">Glycoprotein</keyword>
<feature type="repeat" description="HEAT" evidence="14">
    <location>
        <begin position="473"/>
        <end position="511"/>
    </location>
</feature>
<protein>
    <recommendedName>
        <fullName evidence="2">non-specific serine/threonine protein kinase</fullName>
        <ecNumber evidence="2">2.7.11.1</ecNumber>
    </recommendedName>
</protein>
<evidence type="ECO:0000256" key="3">
    <source>
        <dbReference type="ARBA" id="ARBA00022525"/>
    </source>
</evidence>
<dbReference type="FunFam" id="1.10.510.10:FF:000497">
    <property type="entry name" value="Phosphoinositide 3-kinase regulatory subunit"/>
    <property type="match status" value="1"/>
</dbReference>
<dbReference type="PROSITE" id="PS50011">
    <property type="entry name" value="PROTEIN_KINASE_DOM"/>
    <property type="match status" value="1"/>
</dbReference>
<dbReference type="InterPro" id="IPR008160">
    <property type="entry name" value="Collagen"/>
</dbReference>
<dbReference type="Pfam" id="PF22956">
    <property type="entry name" value="VPS15-like_hel"/>
    <property type="match status" value="1"/>
</dbReference>
<dbReference type="PRINTS" id="PR00453">
    <property type="entry name" value="VWFADOMAIN"/>
</dbReference>
<name>A0AAV2ME95_KNICA</name>
<organism evidence="18 19">
    <name type="scientific">Knipowitschia caucasica</name>
    <name type="common">Caucasian dwarf goby</name>
    <name type="synonym">Pomatoschistus caucasicus</name>
    <dbReference type="NCBI Taxonomy" id="637954"/>
    <lineage>
        <taxon>Eukaryota</taxon>
        <taxon>Metazoa</taxon>
        <taxon>Chordata</taxon>
        <taxon>Craniata</taxon>
        <taxon>Vertebrata</taxon>
        <taxon>Euteleostomi</taxon>
        <taxon>Actinopterygii</taxon>
        <taxon>Neopterygii</taxon>
        <taxon>Teleostei</taxon>
        <taxon>Neoteleostei</taxon>
        <taxon>Acanthomorphata</taxon>
        <taxon>Gobiaria</taxon>
        <taxon>Gobiiformes</taxon>
        <taxon>Gobioidei</taxon>
        <taxon>Gobiidae</taxon>
        <taxon>Gobiinae</taxon>
        <taxon>Knipowitschia</taxon>
    </lineage>
</organism>
<dbReference type="InterPro" id="IPR011989">
    <property type="entry name" value="ARM-like"/>
</dbReference>
<keyword evidence="10" id="KW-0418">Kinase</keyword>
<keyword evidence="5" id="KW-0853">WD repeat</keyword>
<evidence type="ECO:0000256" key="4">
    <source>
        <dbReference type="ARBA" id="ARBA00022527"/>
    </source>
</evidence>
<feature type="domain" description="VWFA" evidence="17">
    <location>
        <begin position="1355"/>
        <end position="1630"/>
    </location>
</feature>
<feature type="compositionally biased region" description="Gly residues" evidence="15">
    <location>
        <begin position="2661"/>
        <end position="2670"/>
    </location>
</feature>
<dbReference type="PROSITE" id="PS50077">
    <property type="entry name" value="HEAT_REPEAT"/>
    <property type="match status" value="2"/>
</dbReference>
<feature type="domain" description="VWFA" evidence="17">
    <location>
        <begin position="957"/>
        <end position="1150"/>
    </location>
</feature>
<evidence type="ECO:0000256" key="9">
    <source>
        <dbReference type="ARBA" id="ARBA00022741"/>
    </source>
</evidence>
<reference evidence="18 19" key="1">
    <citation type="submission" date="2024-04" db="EMBL/GenBank/DDBJ databases">
        <authorList>
            <person name="Waldvogel A.-M."/>
            <person name="Schoenle A."/>
        </authorList>
    </citation>
    <scope>NUCLEOTIDE SEQUENCE [LARGE SCALE GENOMIC DNA]</scope>
</reference>
<evidence type="ECO:0000256" key="13">
    <source>
        <dbReference type="ARBA" id="ARBA00023180"/>
    </source>
</evidence>
<evidence type="ECO:0000256" key="15">
    <source>
        <dbReference type="SAM" id="MobiDB-lite"/>
    </source>
</evidence>
<keyword evidence="11" id="KW-0067">ATP-binding</keyword>
<keyword evidence="9" id="KW-0547">Nucleotide-binding</keyword>